<reference evidence="13" key="1">
    <citation type="submission" date="2016-10" db="EMBL/GenBank/DDBJ databases">
        <authorList>
            <person name="de Groot N.N."/>
        </authorList>
    </citation>
    <scope>NUCLEOTIDE SEQUENCE</scope>
</reference>
<dbReference type="GO" id="GO:0051539">
    <property type="term" value="F:4 iron, 4 sulfur cluster binding"/>
    <property type="evidence" value="ECO:0007669"/>
    <property type="project" value="UniProtKB-KW"/>
</dbReference>
<dbReference type="SMART" id="SM00986">
    <property type="entry name" value="UDG"/>
    <property type="match status" value="1"/>
</dbReference>
<dbReference type="Gene3D" id="3.40.470.10">
    <property type="entry name" value="Uracil-DNA glycosylase-like domain"/>
    <property type="match status" value="1"/>
</dbReference>
<gene>
    <name evidence="13" type="ORF">MNB_SV-4-718</name>
</gene>
<evidence type="ECO:0000256" key="10">
    <source>
        <dbReference type="ARBA" id="ARBA00023014"/>
    </source>
</evidence>
<organism evidence="13">
    <name type="scientific">hydrothermal vent metagenome</name>
    <dbReference type="NCBI Taxonomy" id="652676"/>
    <lineage>
        <taxon>unclassified sequences</taxon>
        <taxon>metagenomes</taxon>
        <taxon>ecological metagenomes</taxon>
    </lineage>
</organism>
<keyword evidence="8" id="KW-0378">Hydrolase</keyword>
<dbReference type="EMBL" id="FPIB01000004">
    <property type="protein sequence ID" value="SFV89882.1"/>
    <property type="molecule type" value="Genomic_DNA"/>
</dbReference>
<evidence type="ECO:0000256" key="11">
    <source>
        <dbReference type="ARBA" id="ARBA00023204"/>
    </source>
</evidence>
<dbReference type="AlphaFoldDB" id="A0A1W1E7D1"/>
<dbReference type="GO" id="GO:0004844">
    <property type="term" value="F:uracil DNA N-glycosylase activity"/>
    <property type="evidence" value="ECO:0007669"/>
    <property type="project" value="UniProtKB-EC"/>
</dbReference>
<dbReference type="CDD" id="cd10030">
    <property type="entry name" value="UDG-F4_TTUDGA_SPO1dp_like"/>
    <property type="match status" value="1"/>
</dbReference>
<dbReference type="GO" id="GO:0006281">
    <property type="term" value="P:DNA repair"/>
    <property type="evidence" value="ECO:0007669"/>
    <property type="project" value="UniProtKB-KW"/>
</dbReference>
<accession>A0A1W1E7D1</accession>
<evidence type="ECO:0000256" key="3">
    <source>
        <dbReference type="ARBA" id="ARBA00012030"/>
    </source>
</evidence>
<dbReference type="PANTHER" id="PTHR33693:SF1">
    <property type="entry name" value="TYPE-4 URACIL-DNA GLYCOSYLASE"/>
    <property type="match status" value="1"/>
</dbReference>
<evidence type="ECO:0000256" key="8">
    <source>
        <dbReference type="ARBA" id="ARBA00022801"/>
    </source>
</evidence>
<comment type="catalytic activity">
    <reaction evidence="1">
        <text>Hydrolyzes single-stranded DNA or mismatched double-stranded DNA and polynucleotides, releasing free uracil.</text>
        <dbReference type="EC" id="3.2.2.27"/>
    </reaction>
</comment>
<evidence type="ECO:0000256" key="9">
    <source>
        <dbReference type="ARBA" id="ARBA00023004"/>
    </source>
</evidence>
<evidence type="ECO:0000256" key="5">
    <source>
        <dbReference type="ARBA" id="ARBA00022485"/>
    </source>
</evidence>
<evidence type="ECO:0000259" key="12">
    <source>
        <dbReference type="SMART" id="SM00986"/>
    </source>
</evidence>
<evidence type="ECO:0000313" key="13">
    <source>
        <dbReference type="EMBL" id="SFV89882.1"/>
    </source>
</evidence>
<feature type="domain" description="Uracil-DNA glycosylase-like" evidence="12">
    <location>
        <begin position="66"/>
        <end position="213"/>
    </location>
</feature>
<proteinExistence type="inferred from homology"/>
<dbReference type="InterPro" id="IPR051536">
    <property type="entry name" value="UDG_Type-4/5"/>
</dbReference>
<dbReference type="SUPFAM" id="SSF52141">
    <property type="entry name" value="Uracil-DNA glycosylase-like"/>
    <property type="match status" value="1"/>
</dbReference>
<sequence length="222" mass="25003">MKNLKNALLLKQLYQLKQLGYRYTSASIFKEDESDLTLPNSLEKLKEQALKCHLCELSKSRTHVVFGEGNPTAAVMFIGEGPGATEDSMGRPFVGRSGELLTKMIENVLLIPRSEVYIANIVKCRPPNNRVPTPTEAHTCQPFLNRQIELIKPKIIITLGATAYHYMTGDETGITKVRGTLHHQNGYTLIPTYHPSFLLRNPSAKKEVFEDLKKVKALMEQH</sequence>
<keyword evidence="11" id="KW-0234">DNA repair</keyword>
<dbReference type="Pfam" id="PF03167">
    <property type="entry name" value="UDG"/>
    <property type="match status" value="1"/>
</dbReference>
<keyword evidence="5" id="KW-0004">4Fe-4S</keyword>
<evidence type="ECO:0000256" key="2">
    <source>
        <dbReference type="ARBA" id="ARBA00006521"/>
    </source>
</evidence>
<name>A0A1W1E7D1_9ZZZZ</name>
<keyword evidence="7" id="KW-0227">DNA damage</keyword>
<evidence type="ECO:0000256" key="6">
    <source>
        <dbReference type="ARBA" id="ARBA00022723"/>
    </source>
</evidence>
<dbReference type="InterPro" id="IPR036895">
    <property type="entry name" value="Uracil-DNA_glycosylase-like_sf"/>
</dbReference>
<keyword evidence="10" id="KW-0411">Iron-sulfur</keyword>
<evidence type="ECO:0000256" key="4">
    <source>
        <dbReference type="ARBA" id="ARBA00019403"/>
    </source>
</evidence>
<dbReference type="EC" id="3.2.2.27" evidence="3"/>
<evidence type="ECO:0000256" key="7">
    <source>
        <dbReference type="ARBA" id="ARBA00022763"/>
    </source>
</evidence>
<comment type="similarity">
    <text evidence="2">Belongs to the uracil-DNA glycosylase (UDG) superfamily. Type 4 (UDGa) family.</text>
</comment>
<dbReference type="PANTHER" id="PTHR33693">
    <property type="entry name" value="TYPE-5 URACIL-DNA GLYCOSYLASE"/>
    <property type="match status" value="1"/>
</dbReference>
<dbReference type="InterPro" id="IPR005273">
    <property type="entry name" value="Ura-DNA_glyco_family4"/>
</dbReference>
<evidence type="ECO:0000256" key="1">
    <source>
        <dbReference type="ARBA" id="ARBA00001400"/>
    </source>
</evidence>
<dbReference type="SMART" id="SM00987">
    <property type="entry name" value="UreE_C"/>
    <property type="match status" value="1"/>
</dbReference>
<dbReference type="NCBIfam" id="TIGR00758">
    <property type="entry name" value="UDG_fam4"/>
    <property type="match status" value="1"/>
</dbReference>
<protein>
    <recommendedName>
        <fullName evidence="4">Type-4 uracil-DNA glycosylase</fullName>
        <ecNumber evidence="3">3.2.2.27</ecNumber>
    </recommendedName>
</protein>
<dbReference type="GO" id="GO:0046872">
    <property type="term" value="F:metal ion binding"/>
    <property type="evidence" value="ECO:0007669"/>
    <property type="project" value="UniProtKB-KW"/>
</dbReference>
<keyword evidence="6" id="KW-0479">Metal-binding</keyword>
<dbReference type="InterPro" id="IPR005122">
    <property type="entry name" value="Uracil-DNA_glycosylase-like"/>
</dbReference>
<keyword evidence="9" id="KW-0408">Iron</keyword>